<dbReference type="Pfam" id="PF05161">
    <property type="entry name" value="MOFRL"/>
    <property type="match status" value="1"/>
</dbReference>
<dbReference type="InterPro" id="IPR007835">
    <property type="entry name" value="MOFRL"/>
</dbReference>
<dbReference type="GO" id="GO:0008887">
    <property type="term" value="F:glycerate kinase activity"/>
    <property type="evidence" value="ECO:0007669"/>
    <property type="project" value="InterPro"/>
</dbReference>
<evidence type="ECO:0000259" key="2">
    <source>
        <dbReference type="Pfam" id="PF13660"/>
    </source>
</evidence>
<dbReference type="OrthoDB" id="9766552at2"/>
<evidence type="ECO:0000313" key="4">
    <source>
        <dbReference type="Proteomes" id="UP000253759"/>
    </source>
</evidence>
<name>A0A369W1Y7_9HYPH</name>
<dbReference type="Proteomes" id="UP000253759">
    <property type="component" value="Unassembled WGS sequence"/>
</dbReference>
<reference evidence="4" key="1">
    <citation type="submission" date="2018-07" db="EMBL/GenBank/DDBJ databases">
        <authorList>
            <person name="Liu B.-T."/>
            <person name="Du Z."/>
        </authorList>
    </citation>
    <scope>NUCLEOTIDE SEQUENCE [LARGE SCALE GENOMIC DNA]</scope>
    <source>
        <strain evidence="4">XYN52</strain>
    </source>
</reference>
<dbReference type="EMBL" id="QQNH01000013">
    <property type="protein sequence ID" value="RDE08696.1"/>
    <property type="molecule type" value="Genomic_DNA"/>
</dbReference>
<dbReference type="InterPro" id="IPR039760">
    <property type="entry name" value="MOFRL_protein"/>
</dbReference>
<dbReference type="GO" id="GO:0005737">
    <property type="term" value="C:cytoplasm"/>
    <property type="evidence" value="ECO:0007669"/>
    <property type="project" value="TreeGrafter"/>
</dbReference>
<evidence type="ECO:0000259" key="1">
    <source>
        <dbReference type="Pfam" id="PF05161"/>
    </source>
</evidence>
<protein>
    <submittedName>
        <fullName evidence="3">Glycerate kinase</fullName>
    </submittedName>
</protein>
<sequence>MFGADRRFLISLFDAAVKAADPEAAIAAYLPEAPKGRTVVVGAGKAASKMALAFEKLWDKPLEGVVVDRHGMSAETRKVKVIQASHPVPDEAGIAASAALFEALEGLTEDDLVVALISGGASSLLPCPAGNLSLADEIAVNRALLASGAPITAMNVVRKHISDIKGGKLALAASPAPVVSLIVSDVVEDDPAIIGSGPTVPSHGSARDALAIVDDYDLKLPASVIEHLTKENAERGPTDPVFSNHAALVIASARVSLEAAANVAQAQGIKPVILSDSIEGEAREVGKVFAALAGEISRWNRPFERPVVLLSGGETTVTIGDSKCGKGGRNSEFLLSFACGIENCQNIAALAADTDGIDGSETNAGAFADGETMARIRKAGGNGEAFLANHDSWSAFSLIGDLFEPGATGTNVNDFRAILVR</sequence>
<feature type="domain" description="MOFRL-associated" evidence="2">
    <location>
        <begin position="11"/>
        <end position="228"/>
    </location>
</feature>
<dbReference type="PANTHER" id="PTHR12227:SF0">
    <property type="entry name" value="GLYCERATE KINASE"/>
    <property type="match status" value="1"/>
</dbReference>
<gene>
    <name evidence="3" type="ORF">DVH29_10405</name>
</gene>
<comment type="caution">
    <text evidence="3">The sequence shown here is derived from an EMBL/GenBank/DDBJ whole genome shotgun (WGS) entry which is preliminary data.</text>
</comment>
<dbReference type="Gene3D" id="3.40.1480.10">
    <property type="entry name" value="MOFRL domain"/>
    <property type="match status" value="1"/>
</dbReference>
<proteinExistence type="predicted"/>
<organism evidence="3 4">
    <name type="scientific">Pelagibacterium lacus</name>
    <dbReference type="NCBI Taxonomy" id="2282655"/>
    <lineage>
        <taxon>Bacteria</taxon>
        <taxon>Pseudomonadati</taxon>
        <taxon>Pseudomonadota</taxon>
        <taxon>Alphaproteobacteria</taxon>
        <taxon>Hyphomicrobiales</taxon>
        <taxon>Devosiaceae</taxon>
        <taxon>Pelagibacterium</taxon>
    </lineage>
</organism>
<accession>A0A369W1Y7</accession>
<feature type="domain" description="MOFRL" evidence="1">
    <location>
        <begin position="307"/>
        <end position="414"/>
    </location>
</feature>
<dbReference type="PANTHER" id="PTHR12227">
    <property type="entry name" value="GLYCERATE KINASE"/>
    <property type="match status" value="1"/>
</dbReference>
<keyword evidence="3" id="KW-0418">Kinase</keyword>
<dbReference type="AlphaFoldDB" id="A0A369W1Y7"/>
<dbReference type="Gene3D" id="3.40.50.10180">
    <property type="entry name" value="Glycerate kinase, MOFRL-like N-terminal domain"/>
    <property type="match status" value="1"/>
</dbReference>
<dbReference type="InterPro" id="IPR037035">
    <property type="entry name" value="GK-like_C_sf"/>
</dbReference>
<dbReference type="InterPro" id="IPR025286">
    <property type="entry name" value="MOFRL_assoc_dom"/>
</dbReference>
<dbReference type="SUPFAM" id="SSF82544">
    <property type="entry name" value="GckA/TtuD-like"/>
    <property type="match status" value="1"/>
</dbReference>
<evidence type="ECO:0000313" key="3">
    <source>
        <dbReference type="EMBL" id="RDE08696.1"/>
    </source>
</evidence>
<dbReference type="InterPro" id="IPR038614">
    <property type="entry name" value="GK_N_sf"/>
</dbReference>
<dbReference type="RefSeq" id="WP_114646109.1">
    <property type="nucleotide sequence ID" value="NZ_QQNH01000013.1"/>
</dbReference>
<keyword evidence="4" id="KW-1185">Reference proteome</keyword>
<dbReference type="Pfam" id="PF13660">
    <property type="entry name" value="DUF4147"/>
    <property type="match status" value="1"/>
</dbReference>
<keyword evidence="3" id="KW-0808">Transferase</keyword>